<dbReference type="RefSeq" id="WP_328859093.1">
    <property type="nucleotide sequence ID" value="NZ_CP108021.1"/>
</dbReference>
<evidence type="ECO:0000259" key="5">
    <source>
        <dbReference type="PROSITE" id="PS50977"/>
    </source>
</evidence>
<keyword evidence="1" id="KW-0805">Transcription regulation</keyword>
<feature type="domain" description="HTH tetR-type" evidence="5">
    <location>
        <begin position="14"/>
        <end position="74"/>
    </location>
</feature>
<reference evidence="6 7" key="1">
    <citation type="submission" date="2022-10" db="EMBL/GenBank/DDBJ databases">
        <title>The complete genomes of actinobacterial strains from the NBC collection.</title>
        <authorList>
            <person name="Joergensen T.S."/>
            <person name="Alvarez Arevalo M."/>
            <person name="Sterndorff E.B."/>
            <person name="Faurdal D."/>
            <person name="Vuksanovic O."/>
            <person name="Mourched A.-S."/>
            <person name="Charusanti P."/>
            <person name="Shaw S."/>
            <person name="Blin K."/>
            <person name="Weber T."/>
        </authorList>
    </citation>
    <scope>NUCLEOTIDE SEQUENCE [LARGE SCALE GENOMIC DNA]</scope>
    <source>
        <strain evidence="6 7">NBC_00319</strain>
    </source>
</reference>
<dbReference type="Gene3D" id="1.10.357.10">
    <property type="entry name" value="Tetracycline Repressor, domain 2"/>
    <property type="match status" value="1"/>
</dbReference>
<dbReference type="InterPro" id="IPR009057">
    <property type="entry name" value="Homeodomain-like_sf"/>
</dbReference>
<dbReference type="Proteomes" id="UP001432128">
    <property type="component" value="Chromosome"/>
</dbReference>
<evidence type="ECO:0000256" key="4">
    <source>
        <dbReference type="PROSITE-ProRule" id="PRU00335"/>
    </source>
</evidence>
<dbReference type="InterPro" id="IPR036271">
    <property type="entry name" value="Tet_transcr_reg_TetR-rel_C_sf"/>
</dbReference>
<evidence type="ECO:0000256" key="3">
    <source>
        <dbReference type="ARBA" id="ARBA00023163"/>
    </source>
</evidence>
<dbReference type="EMBL" id="CP108021">
    <property type="protein sequence ID" value="WUM22168.1"/>
    <property type="molecule type" value="Genomic_DNA"/>
</dbReference>
<proteinExistence type="predicted"/>
<dbReference type="PRINTS" id="PR00455">
    <property type="entry name" value="HTHTETR"/>
</dbReference>
<dbReference type="Pfam" id="PF16859">
    <property type="entry name" value="TetR_C_11"/>
    <property type="match status" value="1"/>
</dbReference>
<dbReference type="KEGG" id="whr:OG579_10555"/>
<name>A0AAU4K877_9NOCA</name>
<sequence>MTRRSPSGAAVLRSDTTDAITRAVLETLAEVGIGRLSMEAVAKRAGVGKSALYRRWPSKTAMVIAVLSDFSVELAATPDTGSLRDDIRESVEALRLWLDHPLFSRILPDLVAESGRNPELAELHTRMIGVPRRERAAEIFARARDRGEIAEGTDIELAMDLLAGPVYWRSAVRAQPVDAAYLDSVSDAIVALVTPGSHRDDEIDARAR</sequence>
<gene>
    <name evidence="6" type="ORF">OG579_10555</name>
</gene>
<dbReference type="AlphaFoldDB" id="A0AAU4K877"/>
<dbReference type="PROSITE" id="PS50977">
    <property type="entry name" value="HTH_TETR_2"/>
    <property type="match status" value="1"/>
</dbReference>
<dbReference type="PANTHER" id="PTHR30055">
    <property type="entry name" value="HTH-TYPE TRANSCRIPTIONAL REGULATOR RUTR"/>
    <property type="match status" value="1"/>
</dbReference>
<organism evidence="6 7">
    <name type="scientific">Williamsia herbipolensis</name>
    <dbReference type="NCBI Taxonomy" id="1603258"/>
    <lineage>
        <taxon>Bacteria</taxon>
        <taxon>Bacillati</taxon>
        <taxon>Actinomycetota</taxon>
        <taxon>Actinomycetes</taxon>
        <taxon>Mycobacteriales</taxon>
        <taxon>Nocardiaceae</taxon>
        <taxon>Williamsia</taxon>
    </lineage>
</organism>
<dbReference type="Gene3D" id="1.10.10.60">
    <property type="entry name" value="Homeodomain-like"/>
    <property type="match status" value="1"/>
</dbReference>
<dbReference type="Pfam" id="PF00440">
    <property type="entry name" value="TetR_N"/>
    <property type="match status" value="1"/>
</dbReference>
<dbReference type="SUPFAM" id="SSF48498">
    <property type="entry name" value="Tetracyclin repressor-like, C-terminal domain"/>
    <property type="match status" value="1"/>
</dbReference>
<evidence type="ECO:0000313" key="6">
    <source>
        <dbReference type="EMBL" id="WUM22168.1"/>
    </source>
</evidence>
<keyword evidence="3" id="KW-0804">Transcription</keyword>
<dbReference type="GO" id="GO:0000976">
    <property type="term" value="F:transcription cis-regulatory region binding"/>
    <property type="evidence" value="ECO:0007669"/>
    <property type="project" value="TreeGrafter"/>
</dbReference>
<accession>A0AAU4K877</accession>
<feature type="DNA-binding region" description="H-T-H motif" evidence="4">
    <location>
        <begin position="37"/>
        <end position="56"/>
    </location>
</feature>
<dbReference type="GO" id="GO:0003700">
    <property type="term" value="F:DNA-binding transcription factor activity"/>
    <property type="evidence" value="ECO:0007669"/>
    <property type="project" value="TreeGrafter"/>
</dbReference>
<evidence type="ECO:0000256" key="2">
    <source>
        <dbReference type="ARBA" id="ARBA00023125"/>
    </source>
</evidence>
<keyword evidence="7" id="KW-1185">Reference proteome</keyword>
<evidence type="ECO:0000256" key="1">
    <source>
        <dbReference type="ARBA" id="ARBA00023015"/>
    </source>
</evidence>
<evidence type="ECO:0000313" key="7">
    <source>
        <dbReference type="Proteomes" id="UP001432128"/>
    </source>
</evidence>
<protein>
    <submittedName>
        <fullName evidence="6">TetR/AcrR family transcriptional regulator</fullName>
    </submittedName>
</protein>
<dbReference type="PANTHER" id="PTHR30055:SF148">
    <property type="entry name" value="TETR-FAMILY TRANSCRIPTIONAL REGULATOR"/>
    <property type="match status" value="1"/>
</dbReference>
<dbReference type="InterPro" id="IPR050109">
    <property type="entry name" value="HTH-type_TetR-like_transc_reg"/>
</dbReference>
<dbReference type="InterPro" id="IPR001647">
    <property type="entry name" value="HTH_TetR"/>
</dbReference>
<dbReference type="SUPFAM" id="SSF46689">
    <property type="entry name" value="Homeodomain-like"/>
    <property type="match status" value="1"/>
</dbReference>
<dbReference type="InterPro" id="IPR011075">
    <property type="entry name" value="TetR_C"/>
</dbReference>
<keyword evidence="2 4" id="KW-0238">DNA-binding</keyword>